<organism evidence="1 2">
    <name type="scientific">Streptococcus mitis</name>
    <dbReference type="NCBI Taxonomy" id="28037"/>
    <lineage>
        <taxon>Bacteria</taxon>
        <taxon>Bacillati</taxon>
        <taxon>Bacillota</taxon>
        <taxon>Bacilli</taxon>
        <taxon>Lactobacillales</taxon>
        <taxon>Streptococcaceae</taxon>
        <taxon>Streptococcus</taxon>
        <taxon>Streptococcus mitis group</taxon>
    </lineage>
</organism>
<gene>
    <name evidence="1" type="ORF">D8854_00895</name>
</gene>
<dbReference type="Proteomes" id="UP000278970">
    <property type="component" value="Unassembled WGS sequence"/>
</dbReference>
<sequence length="387" mass="45942">MDFTEYLYKNIGERVRLDRQTKKMNLSTYSRHISQCTYDKKVKETGNTQNNPITGITERNIGKIEKGVHDNFRSFLSDNQIKALTATLDCNQDELLLGNKEQKQEIVKILLLGCLLNNIDVQIDSVSSETWRVLYHKSQSLGFKPNKKTERLGNIVLKFLLSYPTFQKHFMNSVFYYSDNYPDKYTPFKSKDEQHSDSFNRKLQNNYAGDLEKVNSQLQTWYTTDLGNITSVLLRKPENIIYIFEAFEYTIYKIIDLIFDKFIERFNNSLNTRGKNKAPSKIIYYLDSDVLLNIILEDDIYYLLVNELKKEQIDKTNSLFHIQFLQLLQYQNLFLEKIHSKYKDTSENYDKFKLYSDLTQLIKFYEKTKENHLTLYVNDFIDNQDYE</sequence>
<dbReference type="OrthoDB" id="9801721at2"/>
<reference evidence="1 2" key="1">
    <citation type="submission" date="2018-11" db="EMBL/GenBank/DDBJ databases">
        <title>Species Designations Belie Phenotypic and Genotypic Heterogeneity in Oral Streptococci.</title>
        <authorList>
            <person name="Velsko I."/>
        </authorList>
    </citation>
    <scope>NUCLEOTIDE SEQUENCE [LARGE SCALE GENOMIC DNA]</scope>
    <source>
        <strain evidence="1 2">BCA11</strain>
    </source>
</reference>
<dbReference type="EMBL" id="RJNS01000001">
    <property type="protein sequence ID" value="RSI83443.1"/>
    <property type="molecule type" value="Genomic_DNA"/>
</dbReference>
<proteinExistence type="predicted"/>
<dbReference type="RefSeq" id="WP_125448984.1">
    <property type="nucleotide sequence ID" value="NZ_RJNS01000001.1"/>
</dbReference>
<protein>
    <submittedName>
        <fullName evidence="1">Uncharacterized protein</fullName>
    </submittedName>
</protein>
<name>A0A3R9I8B4_STRMT</name>
<evidence type="ECO:0000313" key="2">
    <source>
        <dbReference type="Proteomes" id="UP000278970"/>
    </source>
</evidence>
<dbReference type="AlphaFoldDB" id="A0A3R9I8B4"/>
<accession>A0A3R9I8B4</accession>
<evidence type="ECO:0000313" key="1">
    <source>
        <dbReference type="EMBL" id="RSI83443.1"/>
    </source>
</evidence>
<comment type="caution">
    <text evidence="1">The sequence shown here is derived from an EMBL/GenBank/DDBJ whole genome shotgun (WGS) entry which is preliminary data.</text>
</comment>